<dbReference type="Pfam" id="PF02416">
    <property type="entry name" value="TatA_B_E"/>
    <property type="match status" value="1"/>
</dbReference>
<organism evidence="11 12">
    <name type="scientific">Paenibacillus psychroresistens</name>
    <dbReference type="NCBI Taxonomy" id="1778678"/>
    <lineage>
        <taxon>Bacteria</taxon>
        <taxon>Bacillati</taxon>
        <taxon>Bacillota</taxon>
        <taxon>Bacilli</taxon>
        <taxon>Bacillales</taxon>
        <taxon>Paenibacillaceae</taxon>
        <taxon>Paenibacillus</taxon>
    </lineage>
</organism>
<comment type="subcellular location">
    <subcellularLocation>
        <location evidence="1 9">Cell membrane</location>
        <topology evidence="1 9">Single-pass membrane protein</topology>
    </subcellularLocation>
</comment>
<keyword evidence="2 9" id="KW-0813">Transport</keyword>
<keyword evidence="7 9" id="KW-0811">Translocation</keyword>
<keyword evidence="3 9" id="KW-1003">Cell membrane</keyword>
<dbReference type="NCBIfam" id="TIGR01411">
    <property type="entry name" value="tatAE"/>
    <property type="match status" value="1"/>
</dbReference>
<evidence type="ECO:0000256" key="6">
    <source>
        <dbReference type="ARBA" id="ARBA00022989"/>
    </source>
</evidence>
<keyword evidence="12" id="KW-1185">Reference proteome</keyword>
<evidence type="ECO:0000256" key="3">
    <source>
        <dbReference type="ARBA" id="ARBA00022475"/>
    </source>
</evidence>
<evidence type="ECO:0000313" key="11">
    <source>
        <dbReference type="EMBL" id="QGR00314.1"/>
    </source>
</evidence>
<evidence type="ECO:0000256" key="1">
    <source>
        <dbReference type="ARBA" id="ARBA00004162"/>
    </source>
</evidence>
<dbReference type="Gene3D" id="1.20.5.3310">
    <property type="match status" value="1"/>
</dbReference>
<dbReference type="GO" id="GO:0033281">
    <property type="term" value="C:TAT protein transport complex"/>
    <property type="evidence" value="ECO:0007669"/>
    <property type="project" value="UniProtKB-UniRule"/>
</dbReference>
<evidence type="ECO:0000256" key="8">
    <source>
        <dbReference type="ARBA" id="ARBA00023136"/>
    </source>
</evidence>
<feature type="region of interest" description="Disordered" evidence="10">
    <location>
        <begin position="48"/>
        <end position="83"/>
    </location>
</feature>
<name>A0A6B8RYH0_9BACL</name>
<evidence type="ECO:0000256" key="2">
    <source>
        <dbReference type="ARBA" id="ARBA00022448"/>
    </source>
</evidence>
<dbReference type="OrthoDB" id="9800908at2"/>
<keyword evidence="4 9" id="KW-0812">Transmembrane</keyword>
<comment type="subunit">
    <text evidence="9">Forms a complex with TatC.</text>
</comment>
<dbReference type="GO" id="GO:0008320">
    <property type="term" value="F:protein transmembrane transporter activity"/>
    <property type="evidence" value="ECO:0007669"/>
    <property type="project" value="UniProtKB-UniRule"/>
</dbReference>
<evidence type="ECO:0000256" key="7">
    <source>
        <dbReference type="ARBA" id="ARBA00023010"/>
    </source>
</evidence>
<dbReference type="AlphaFoldDB" id="A0A6B8RYH0"/>
<comment type="similarity">
    <text evidence="9">Belongs to the TatA/E family.</text>
</comment>
<evidence type="ECO:0000313" key="12">
    <source>
        <dbReference type="Proteomes" id="UP000426246"/>
    </source>
</evidence>
<dbReference type="KEGG" id="ppsc:EHS13_30265"/>
<feature type="transmembrane region" description="Helical" evidence="9">
    <location>
        <begin position="6"/>
        <end position="23"/>
    </location>
</feature>
<dbReference type="InterPro" id="IPR006312">
    <property type="entry name" value="TatA/E"/>
</dbReference>
<keyword evidence="6 9" id="KW-1133">Transmembrane helix</keyword>
<dbReference type="PANTHER" id="PTHR42982">
    <property type="entry name" value="SEC-INDEPENDENT PROTEIN TRANSLOCASE PROTEIN TATA"/>
    <property type="match status" value="1"/>
</dbReference>
<evidence type="ECO:0000256" key="5">
    <source>
        <dbReference type="ARBA" id="ARBA00022927"/>
    </source>
</evidence>
<gene>
    <name evidence="9" type="primary">tatA</name>
    <name evidence="11" type="ORF">EHS13_30265</name>
</gene>
<dbReference type="Proteomes" id="UP000426246">
    <property type="component" value="Chromosome"/>
</dbReference>
<evidence type="ECO:0000256" key="9">
    <source>
        <dbReference type="HAMAP-Rule" id="MF_00236"/>
    </source>
</evidence>
<dbReference type="InterPro" id="IPR003369">
    <property type="entry name" value="TatA/B/E"/>
</dbReference>
<evidence type="ECO:0000256" key="4">
    <source>
        <dbReference type="ARBA" id="ARBA00022692"/>
    </source>
</evidence>
<reference evidence="12" key="1">
    <citation type="submission" date="2018-11" db="EMBL/GenBank/DDBJ databases">
        <title>Complete genome sequence of Paenibacillus sp. ML311-T8.</title>
        <authorList>
            <person name="Nam Y.-D."/>
            <person name="Kang J."/>
            <person name="Chung W.-H."/>
            <person name="Park Y.S."/>
        </authorList>
    </citation>
    <scope>NUCLEOTIDE SEQUENCE [LARGE SCALE GENOMIC DNA]</scope>
    <source>
        <strain evidence="12">ML311-T8</strain>
    </source>
</reference>
<protein>
    <recommendedName>
        <fullName evidence="9">Sec-independent protein translocase protein TatA</fullName>
    </recommendedName>
</protein>
<sequence>MFTPGHLLIIAAVALIFFGPAKLPELGRGFGKMIREFKSGTKENLAETEAAAEYSPESPVKASSIPTFVEANPAEPTDRRRLP</sequence>
<dbReference type="EMBL" id="CP034235">
    <property type="protein sequence ID" value="QGR00314.1"/>
    <property type="molecule type" value="Genomic_DNA"/>
</dbReference>
<keyword evidence="5 9" id="KW-0653">Protein transport</keyword>
<dbReference type="HAMAP" id="MF_00236">
    <property type="entry name" value="TatA_E"/>
    <property type="match status" value="1"/>
</dbReference>
<dbReference type="GO" id="GO:0043953">
    <property type="term" value="P:protein transport by the Tat complex"/>
    <property type="evidence" value="ECO:0007669"/>
    <property type="project" value="UniProtKB-UniRule"/>
</dbReference>
<accession>A0A6B8RYH0</accession>
<comment type="function">
    <text evidence="9">Part of the twin-arginine translocation (Tat) system that transports large folded proteins containing a characteristic twin-arginine motif in their signal peptide across membranes. TatA could form the protein-conducting channel of the Tat system.</text>
</comment>
<dbReference type="PANTHER" id="PTHR42982:SF1">
    <property type="entry name" value="SEC-INDEPENDENT PROTEIN TRANSLOCASE PROTEIN TATA"/>
    <property type="match status" value="1"/>
</dbReference>
<evidence type="ECO:0000256" key="10">
    <source>
        <dbReference type="SAM" id="MobiDB-lite"/>
    </source>
</evidence>
<proteinExistence type="inferred from homology"/>
<keyword evidence="8 9" id="KW-0472">Membrane</keyword>